<keyword evidence="2" id="KW-1185">Reference proteome</keyword>
<dbReference type="AlphaFoldDB" id="A0A8B6MAJ4"/>
<evidence type="ECO:0000313" key="1">
    <source>
        <dbReference type="EMBL" id="VTZ51545.1"/>
    </source>
</evidence>
<evidence type="ECO:0000313" key="2">
    <source>
        <dbReference type="Proteomes" id="UP000485880"/>
    </source>
</evidence>
<protein>
    <submittedName>
        <fullName evidence="1">Uncharacterized protein</fullName>
    </submittedName>
</protein>
<dbReference type="EMBL" id="CABFMQ020000098">
    <property type="protein sequence ID" value="VTZ51545.1"/>
    <property type="molecule type" value="Genomic_DNA"/>
</dbReference>
<organism evidence="1 2">
    <name type="scientific">Methylocella tundrae</name>
    <dbReference type="NCBI Taxonomy" id="227605"/>
    <lineage>
        <taxon>Bacteria</taxon>
        <taxon>Pseudomonadati</taxon>
        <taxon>Pseudomonadota</taxon>
        <taxon>Alphaproteobacteria</taxon>
        <taxon>Hyphomicrobiales</taxon>
        <taxon>Beijerinckiaceae</taxon>
        <taxon>Methylocella</taxon>
    </lineage>
</organism>
<gene>
    <name evidence="1" type="ORF">MPC4_40142</name>
</gene>
<comment type="caution">
    <text evidence="1">The sequence shown here is derived from an EMBL/GenBank/DDBJ whole genome shotgun (WGS) entry which is preliminary data.</text>
</comment>
<name>A0A8B6MAJ4_METTU</name>
<accession>A0A8B6MAJ4</accession>
<reference evidence="1 2" key="1">
    <citation type="submission" date="2019-05" db="EMBL/GenBank/DDBJ databases">
        <authorList>
            <person name="Farhan Ul Haque M."/>
        </authorList>
    </citation>
    <scope>NUCLEOTIDE SEQUENCE [LARGE SCALE GENOMIC DNA]</scope>
    <source>
        <strain evidence="1">2</strain>
    </source>
</reference>
<dbReference type="Proteomes" id="UP000485880">
    <property type="component" value="Unassembled WGS sequence"/>
</dbReference>
<proteinExistence type="predicted"/>
<sequence length="126" mass="14073">MAIALLLERLFSLFSTPNKAQPPGRGGDARQEPSFTLFLTLRLLGAGAPAFFAPRNGQELWFSPARRAVRDLPRALGRSIFCEKLRTAGKLDPDDKNSAVKWLAVFEISYKYDMLNRTIHPQARAA</sequence>